<name>A0A1J1I4A6_9DIPT</name>
<accession>A0A1J1I4A6</accession>
<keyword evidence="2" id="KW-1185">Reference proteome</keyword>
<sequence length="59" mass="6792">MDLRKNCWNLVKALLVSFVSGFGIKLNLKARNVRNDKRENVLRAAHGSLRFTSEHLLIK</sequence>
<gene>
    <name evidence="1" type="ORF">CLUMA_CG007230</name>
</gene>
<dbReference type="Proteomes" id="UP000183832">
    <property type="component" value="Unassembled WGS sequence"/>
</dbReference>
<proteinExistence type="predicted"/>
<reference evidence="1 2" key="1">
    <citation type="submission" date="2015-04" db="EMBL/GenBank/DDBJ databases">
        <authorList>
            <person name="Syromyatnikov M.Y."/>
            <person name="Popov V.N."/>
        </authorList>
    </citation>
    <scope>NUCLEOTIDE SEQUENCE [LARGE SCALE GENOMIC DNA]</scope>
</reference>
<organism evidence="1 2">
    <name type="scientific">Clunio marinus</name>
    <dbReference type="NCBI Taxonomy" id="568069"/>
    <lineage>
        <taxon>Eukaryota</taxon>
        <taxon>Metazoa</taxon>
        <taxon>Ecdysozoa</taxon>
        <taxon>Arthropoda</taxon>
        <taxon>Hexapoda</taxon>
        <taxon>Insecta</taxon>
        <taxon>Pterygota</taxon>
        <taxon>Neoptera</taxon>
        <taxon>Endopterygota</taxon>
        <taxon>Diptera</taxon>
        <taxon>Nematocera</taxon>
        <taxon>Chironomoidea</taxon>
        <taxon>Chironomidae</taxon>
        <taxon>Clunio</taxon>
    </lineage>
</organism>
<protein>
    <submittedName>
        <fullName evidence="1">CLUMA_CG007230, isoform A</fullName>
    </submittedName>
</protein>
<dbReference type="AlphaFoldDB" id="A0A1J1I4A6"/>
<dbReference type="EMBL" id="CVRI01000037">
    <property type="protein sequence ID" value="CRK93702.1"/>
    <property type="molecule type" value="Genomic_DNA"/>
</dbReference>
<evidence type="ECO:0000313" key="2">
    <source>
        <dbReference type="Proteomes" id="UP000183832"/>
    </source>
</evidence>
<evidence type="ECO:0000313" key="1">
    <source>
        <dbReference type="EMBL" id="CRK93702.1"/>
    </source>
</evidence>